<organism evidence="1 2">
    <name type="scientific">Dermacentor silvarum</name>
    <name type="common">Tick</name>
    <dbReference type="NCBI Taxonomy" id="543639"/>
    <lineage>
        <taxon>Eukaryota</taxon>
        <taxon>Metazoa</taxon>
        <taxon>Ecdysozoa</taxon>
        <taxon>Arthropoda</taxon>
        <taxon>Chelicerata</taxon>
        <taxon>Arachnida</taxon>
        <taxon>Acari</taxon>
        <taxon>Parasitiformes</taxon>
        <taxon>Ixodida</taxon>
        <taxon>Ixodoidea</taxon>
        <taxon>Ixodidae</taxon>
        <taxon>Rhipicephalinae</taxon>
        <taxon>Dermacentor</taxon>
    </lineage>
</organism>
<protein>
    <submittedName>
        <fullName evidence="1">Uncharacterized protein</fullName>
    </submittedName>
</protein>
<comment type="caution">
    <text evidence="1">The sequence shown here is derived from an EMBL/GenBank/DDBJ whole genome shotgun (WGS) entry which is preliminary data.</text>
</comment>
<sequence>MVDTIESIMDLHLLAAVVPAYRAFPRPEFRIDWVSHLSSTQLFFYDWALLHCGSEMGKELIDLTAKNNPYFHQSFQCEKGNPMYKDKPCLLWNTTRRNY</sequence>
<keyword evidence="2" id="KW-1185">Reference proteome</keyword>
<evidence type="ECO:0000313" key="2">
    <source>
        <dbReference type="Proteomes" id="UP000821865"/>
    </source>
</evidence>
<reference evidence="1" key="1">
    <citation type="submission" date="2020-05" db="EMBL/GenBank/DDBJ databases">
        <title>Large-scale comparative analyses of tick genomes elucidate their genetic diversity and vector capacities.</title>
        <authorList>
            <person name="Jia N."/>
            <person name="Wang J."/>
            <person name="Shi W."/>
            <person name="Du L."/>
            <person name="Sun Y."/>
            <person name="Zhan W."/>
            <person name="Jiang J."/>
            <person name="Wang Q."/>
            <person name="Zhang B."/>
            <person name="Ji P."/>
            <person name="Sakyi L.B."/>
            <person name="Cui X."/>
            <person name="Yuan T."/>
            <person name="Jiang B."/>
            <person name="Yang W."/>
            <person name="Lam T.T.-Y."/>
            <person name="Chang Q."/>
            <person name="Ding S."/>
            <person name="Wang X."/>
            <person name="Zhu J."/>
            <person name="Ruan X."/>
            <person name="Zhao L."/>
            <person name="Wei J."/>
            <person name="Que T."/>
            <person name="Du C."/>
            <person name="Cheng J."/>
            <person name="Dai P."/>
            <person name="Han X."/>
            <person name="Huang E."/>
            <person name="Gao Y."/>
            <person name="Liu J."/>
            <person name="Shao H."/>
            <person name="Ye R."/>
            <person name="Li L."/>
            <person name="Wei W."/>
            <person name="Wang X."/>
            <person name="Wang C."/>
            <person name="Yang T."/>
            <person name="Huo Q."/>
            <person name="Li W."/>
            <person name="Guo W."/>
            <person name="Chen H."/>
            <person name="Zhou L."/>
            <person name="Ni X."/>
            <person name="Tian J."/>
            <person name="Zhou Y."/>
            <person name="Sheng Y."/>
            <person name="Liu T."/>
            <person name="Pan Y."/>
            <person name="Xia L."/>
            <person name="Li J."/>
            <person name="Zhao F."/>
            <person name="Cao W."/>
        </authorList>
    </citation>
    <scope>NUCLEOTIDE SEQUENCE</scope>
    <source>
        <strain evidence="1">Dsil-2018</strain>
    </source>
</reference>
<name>A0ACB8CBV2_DERSI</name>
<accession>A0ACB8CBV2</accession>
<dbReference type="EMBL" id="CM023477">
    <property type="protein sequence ID" value="KAH7938377.1"/>
    <property type="molecule type" value="Genomic_DNA"/>
</dbReference>
<evidence type="ECO:0000313" key="1">
    <source>
        <dbReference type="EMBL" id="KAH7938377.1"/>
    </source>
</evidence>
<proteinExistence type="predicted"/>
<gene>
    <name evidence="1" type="ORF">HPB49_022974</name>
</gene>
<dbReference type="Proteomes" id="UP000821865">
    <property type="component" value="Chromosome 8"/>
</dbReference>